<evidence type="ECO:0000256" key="4">
    <source>
        <dbReference type="ARBA" id="ARBA00012458"/>
    </source>
</evidence>
<dbReference type="PANTHER" id="PTHR20941:SF1">
    <property type="entry name" value="FOLIC ACID SYNTHESIS PROTEIN FOL1"/>
    <property type="match status" value="1"/>
</dbReference>
<evidence type="ECO:0000256" key="7">
    <source>
        <dbReference type="ARBA" id="ARBA00022842"/>
    </source>
</evidence>
<organism evidence="11 12">
    <name type="scientific">Acidocella aquatica</name>
    <dbReference type="NCBI Taxonomy" id="1922313"/>
    <lineage>
        <taxon>Bacteria</taxon>
        <taxon>Pseudomonadati</taxon>
        <taxon>Pseudomonadota</taxon>
        <taxon>Alphaproteobacteria</taxon>
        <taxon>Acetobacterales</taxon>
        <taxon>Acidocellaceae</taxon>
        <taxon>Acidocella</taxon>
    </lineage>
</organism>
<dbReference type="InterPro" id="IPR000489">
    <property type="entry name" value="Pterin-binding_dom"/>
</dbReference>
<dbReference type="PANTHER" id="PTHR20941">
    <property type="entry name" value="FOLATE SYNTHESIS PROTEINS"/>
    <property type="match status" value="1"/>
</dbReference>
<comment type="catalytic activity">
    <reaction evidence="1">
        <text>(7,8-dihydropterin-6-yl)methyl diphosphate + 4-aminobenzoate = 7,8-dihydropteroate + diphosphate</text>
        <dbReference type="Rhea" id="RHEA:19949"/>
        <dbReference type="ChEBI" id="CHEBI:17836"/>
        <dbReference type="ChEBI" id="CHEBI:17839"/>
        <dbReference type="ChEBI" id="CHEBI:33019"/>
        <dbReference type="ChEBI" id="CHEBI:72950"/>
        <dbReference type="EC" id="2.5.1.15"/>
    </reaction>
</comment>
<dbReference type="EC" id="2.5.1.15" evidence="4 9"/>
<evidence type="ECO:0000313" key="12">
    <source>
        <dbReference type="Proteomes" id="UP001156641"/>
    </source>
</evidence>
<name>A0ABQ6A4A5_9PROT</name>
<protein>
    <recommendedName>
        <fullName evidence="4 9">Dihydropteroate synthase</fullName>
        <shortName evidence="9">DHPS</shortName>
        <ecNumber evidence="4 9">2.5.1.15</ecNumber>
    </recommendedName>
    <alternativeName>
        <fullName evidence="9">Dihydropteroate pyrophosphorylase</fullName>
    </alternativeName>
</protein>
<dbReference type="PROSITE" id="PS50972">
    <property type="entry name" value="PTERIN_BINDING"/>
    <property type="match status" value="1"/>
</dbReference>
<proteinExistence type="inferred from homology"/>
<dbReference type="SUPFAM" id="SSF51717">
    <property type="entry name" value="Dihydropteroate synthetase-like"/>
    <property type="match status" value="1"/>
</dbReference>
<dbReference type="NCBIfam" id="TIGR01496">
    <property type="entry name" value="DHPS"/>
    <property type="match status" value="1"/>
</dbReference>
<dbReference type="EMBL" id="BSOS01000024">
    <property type="protein sequence ID" value="GLR66473.1"/>
    <property type="molecule type" value="Genomic_DNA"/>
</dbReference>
<reference evidence="12" key="1">
    <citation type="journal article" date="2019" name="Int. J. Syst. Evol. Microbiol.">
        <title>The Global Catalogue of Microorganisms (GCM) 10K type strain sequencing project: providing services to taxonomists for standard genome sequencing and annotation.</title>
        <authorList>
            <consortium name="The Broad Institute Genomics Platform"/>
            <consortium name="The Broad Institute Genome Sequencing Center for Infectious Disease"/>
            <person name="Wu L."/>
            <person name="Ma J."/>
        </authorList>
    </citation>
    <scope>NUCLEOTIDE SEQUENCE [LARGE SCALE GENOMIC DNA]</scope>
    <source>
        <strain evidence="12">NBRC 112502</strain>
    </source>
</reference>
<comment type="caution">
    <text evidence="11">The sequence shown here is derived from an EMBL/GenBank/DDBJ whole genome shotgun (WGS) entry which is preliminary data.</text>
</comment>
<evidence type="ECO:0000259" key="10">
    <source>
        <dbReference type="PROSITE" id="PS50972"/>
    </source>
</evidence>
<keyword evidence="12" id="KW-1185">Reference proteome</keyword>
<dbReference type="Proteomes" id="UP001156641">
    <property type="component" value="Unassembled WGS sequence"/>
</dbReference>
<dbReference type="CDD" id="cd00739">
    <property type="entry name" value="DHPS"/>
    <property type="match status" value="1"/>
</dbReference>
<dbReference type="RefSeq" id="WP_284257170.1">
    <property type="nucleotide sequence ID" value="NZ_BSOS01000024.1"/>
</dbReference>
<evidence type="ECO:0000256" key="6">
    <source>
        <dbReference type="ARBA" id="ARBA00022723"/>
    </source>
</evidence>
<dbReference type="InterPro" id="IPR006390">
    <property type="entry name" value="DHP_synth_dom"/>
</dbReference>
<gene>
    <name evidence="11" type="ORF">GCM10010909_11530</name>
</gene>
<keyword evidence="8 9" id="KW-0289">Folate biosynthesis</keyword>
<evidence type="ECO:0000256" key="8">
    <source>
        <dbReference type="ARBA" id="ARBA00022909"/>
    </source>
</evidence>
<dbReference type="PROSITE" id="PS00792">
    <property type="entry name" value="DHPS_1"/>
    <property type="match status" value="1"/>
</dbReference>
<comment type="pathway">
    <text evidence="3 9">Cofactor biosynthesis; tetrahydrofolate biosynthesis; 7,8-dihydrofolate from 2-amino-4-hydroxy-6-hydroxymethyl-7,8-dihydropteridine diphosphate and 4-aminobenzoate: step 1/2.</text>
</comment>
<comment type="similarity">
    <text evidence="9">Belongs to the DHPS family.</text>
</comment>
<dbReference type="InterPro" id="IPR045031">
    <property type="entry name" value="DHP_synth-like"/>
</dbReference>
<evidence type="ECO:0000256" key="9">
    <source>
        <dbReference type="RuleBase" id="RU361205"/>
    </source>
</evidence>
<dbReference type="InterPro" id="IPR011005">
    <property type="entry name" value="Dihydropteroate_synth-like_sf"/>
</dbReference>
<dbReference type="PROSITE" id="PS00793">
    <property type="entry name" value="DHPS_2"/>
    <property type="match status" value="1"/>
</dbReference>
<dbReference type="Gene3D" id="3.20.20.20">
    <property type="entry name" value="Dihydropteroate synthase-like"/>
    <property type="match status" value="1"/>
</dbReference>
<evidence type="ECO:0000313" key="11">
    <source>
        <dbReference type="EMBL" id="GLR66473.1"/>
    </source>
</evidence>
<evidence type="ECO:0000256" key="1">
    <source>
        <dbReference type="ARBA" id="ARBA00000012"/>
    </source>
</evidence>
<evidence type="ECO:0000256" key="2">
    <source>
        <dbReference type="ARBA" id="ARBA00001946"/>
    </source>
</evidence>
<feature type="domain" description="Pterin-binding" evidence="10">
    <location>
        <begin position="17"/>
        <end position="270"/>
    </location>
</feature>
<evidence type="ECO:0000256" key="5">
    <source>
        <dbReference type="ARBA" id="ARBA00022679"/>
    </source>
</evidence>
<keyword evidence="7 9" id="KW-0460">Magnesium</keyword>
<keyword evidence="6 9" id="KW-0479">Metal-binding</keyword>
<evidence type="ECO:0000256" key="3">
    <source>
        <dbReference type="ARBA" id="ARBA00004763"/>
    </source>
</evidence>
<dbReference type="Pfam" id="PF00809">
    <property type="entry name" value="Pterin_bind"/>
    <property type="match status" value="1"/>
</dbReference>
<comment type="cofactor">
    <cofactor evidence="2 9">
        <name>Mg(2+)</name>
        <dbReference type="ChEBI" id="CHEBI:18420"/>
    </cofactor>
</comment>
<comment type="function">
    <text evidence="9">Catalyzes the condensation of para-aminobenzoate (pABA) with 6-hydroxymethyl-7,8-dihydropterin diphosphate (DHPt-PP) to form 7,8-dihydropteroate (H2Pte), the immediate precursor of folate derivatives.</text>
</comment>
<sequence length="284" mass="29063">MNRAPPLAWAGLLLDRPLVMGILNVTPDSFSDGGCYATPEAAIAAGAAMREAGADIIDIGGESTRPGAAPVSAAQEIDRILPAITALAAQGAVISIDSRNAATMAAALGAGARIINDISGLTHDPAAAALAAKRGCPVVLMHTRGTPATMNTQAHYTDTAAEVLAELTQLRDAALAAGIKPEAIALDPGLGFAKLGAQNLTLLRATARFKALGHPLLIGLSRKKFIGEFGGEPNPAKRGPGSIAAGLYAVAQGAHILRVHDVPETVQALRIWQNLTASENEPSF</sequence>
<keyword evidence="5 9" id="KW-0808">Transferase</keyword>
<accession>A0ABQ6A4A5</accession>